<evidence type="ECO:0000313" key="1">
    <source>
        <dbReference type="EMBL" id="UVF62433.1"/>
    </source>
</evidence>
<sequence>MRSPIGTPYNYQERKPEKFRLEPRHAIIPFKTEKTGFGYKVSFEETIPNKVTLTTSEIDKLIGEQPYPMLSQLWDYKIKTPQLETIITYETDMIVGTDLNINSDDDEVKELLENWSNDISLYEKIKSHTSLSLSTGFGLFVRVRKGKELVNIEEFDVTTITKAFRDVYGNTIAYEQRISSDGKTVYYFVGSGDISGYNGMGSEKVKIDGVPLIFKQNGRSAFGLSEYHSLAISRKVGNRTSRPLAEALWSLDDVVIGTLENFAYPTEYHVFEGANDDDLLAEAQKLKDSKPGDKFILSRMHEIDRREPTKGTFGEYISHFTDVLQHGTGFPLDMLTGDFASRASSQTADSFFMRKIRSYQKSLTKLIKREFLEEKLRSIGYDEERIKKANITCEFEVQSNKDYTPEIVQARGTGGFWTKEEVRSYDKANGQDLFDDDKIKQIEDENRILQKAKQQSDNFRPPNKNDVKIESITKKCKYCKEQQCTFCIKRGCECKHVL</sequence>
<accession>A0A976UAQ8</accession>
<reference evidence="1 2" key="1">
    <citation type="submission" date="2022-05" db="EMBL/GenBank/DDBJ databases">
        <title>Diverse viruses of marine archaea discovered using metagenomics.</title>
        <authorList>
            <person name="Zhou Y."/>
        </authorList>
    </citation>
    <scope>NUCLEOTIDE SEQUENCE [LARGE SCALE GENOMIC DNA]</scope>
    <source>
        <strain evidence="1">YSH_922147</strain>
    </source>
</reference>
<evidence type="ECO:0000313" key="2">
    <source>
        <dbReference type="Proteomes" id="UP001156973"/>
    </source>
</evidence>
<protein>
    <submittedName>
        <fullName evidence="1">Portal protein</fullName>
    </submittedName>
</protein>
<dbReference type="Proteomes" id="UP001156973">
    <property type="component" value="Segment"/>
</dbReference>
<keyword evidence="2" id="KW-1185">Reference proteome</keyword>
<name>A0A976UAQ8_9CAUD</name>
<proteinExistence type="predicted"/>
<organism evidence="1 2">
    <name type="scientific">Nitrososphaeria virus YSH_922147</name>
    <dbReference type="NCBI Taxonomy" id="3071323"/>
    <lineage>
        <taxon>Viruses</taxon>
        <taxon>Duplodnaviria</taxon>
        <taxon>Heunggongvirae</taxon>
        <taxon>Uroviricota</taxon>
        <taxon>Caudoviricetes</taxon>
        <taxon>Juravirales</taxon>
        <taxon>Yangangviridae</taxon>
        <taxon>Mathaucavirus</taxon>
        <taxon>Mathaucavirus yangshanense</taxon>
    </lineage>
</organism>
<dbReference type="EMBL" id="ON649701">
    <property type="protein sequence ID" value="UVF62433.1"/>
    <property type="molecule type" value="Genomic_DNA"/>
</dbReference>
<dbReference type="KEGG" id="vg:80544984"/>